<feature type="transmembrane region" description="Helical" evidence="7">
    <location>
        <begin position="273"/>
        <end position="294"/>
    </location>
</feature>
<evidence type="ECO:0000256" key="5">
    <source>
        <dbReference type="ARBA" id="ARBA00023136"/>
    </source>
</evidence>
<keyword evidence="5 7" id="KW-0472">Membrane</keyword>
<feature type="region of interest" description="Disordered" evidence="6">
    <location>
        <begin position="33"/>
        <end position="186"/>
    </location>
</feature>
<evidence type="ECO:0000256" key="7">
    <source>
        <dbReference type="SAM" id="Phobius"/>
    </source>
</evidence>
<proteinExistence type="inferred from homology"/>
<comment type="subcellular location">
    <subcellularLocation>
        <location evidence="1">Membrane</location>
        <topology evidence="1">Multi-pass membrane protein</topology>
    </subcellularLocation>
</comment>
<feature type="transmembrane region" description="Helical" evidence="7">
    <location>
        <begin position="231"/>
        <end position="253"/>
    </location>
</feature>
<evidence type="ECO:0000256" key="1">
    <source>
        <dbReference type="ARBA" id="ARBA00004141"/>
    </source>
</evidence>
<feature type="region of interest" description="Disordered" evidence="6">
    <location>
        <begin position="587"/>
        <end position="624"/>
    </location>
</feature>
<feature type="compositionally biased region" description="Polar residues" evidence="6">
    <location>
        <begin position="928"/>
        <end position="947"/>
    </location>
</feature>
<evidence type="ECO:0000256" key="4">
    <source>
        <dbReference type="ARBA" id="ARBA00022989"/>
    </source>
</evidence>
<reference evidence="8" key="1">
    <citation type="submission" date="2021-02" db="EMBL/GenBank/DDBJ databases">
        <title>Psilocybe cubensis genome.</title>
        <authorList>
            <person name="Mckernan K.J."/>
            <person name="Crawford S."/>
            <person name="Trippe A."/>
            <person name="Kane L.T."/>
            <person name="Mclaughlin S."/>
        </authorList>
    </citation>
    <scope>NUCLEOTIDE SEQUENCE [LARGE SCALE GENOMIC DNA]</scope>
    <source>
        <strain evidence="8">MGC-MH-2018</strain>
    </source>
</reference>
<feature type="compositionally biased region" description="Gly residues" evidence="6">
    <location>
        <begin position="800"/>
        <end position="811"/>
    </location>
</feature>
<dbReference type="PANTHER" id="PTHR12385">
    <property type="entry name" value="CHOLINE TRANSPORTER-LIKE (SLC FAMILY 44)"/>
    <property type="match status" value="1"/>
</dbReference>
<feature type="transmembrane region" description="Helical" evidence="7">
    <location>
        <begin position="533"/>
        <end position="555"/>
    </location>
</feature>
<protein>
    <submittedName>
        <fullName evidence="8">Uncharacterized protein</fullName>
    </submittedName>
</protein>
<feature type="compositionally biased region" description="Polar residues" evidence="6">
    <location>
        <begin position="739"/>
        <end position="755"/>
    </location>
</feature>
<feature type="transmembrane region" description="Helical" evidence="7">
    <location>
        <begin position="634"/>
        <end position="655"/>
    </location>
</feature>
<dbReference type="GO" id="GO:0022857">
    <property type="term" value="F:transmembrane transporter activity"/>
    <property type="evidence" value="ECO:0007669"/>
    <property type="project" value="InterPro"/>
</dbReference>
<feature type="compositionally biased region" description="Acidic residues" evidence="6">
    <location>
        <begin position="816"/>
        <end position="828"/>
    </location>
</feature>
<dbReference type="OrthoDB" id="420519at2759"/>
<evidence type="ECO:0000256" key="2">
    <source>
        <dbReference type="ARBA" id="ARBA00007168"/>
    </source>
</evidence>
<feature type="compositionally biased region" description="Low complexity" evidence="6">
    <location>
        <begin position="1043"/>
        <end position="1060"/>
    </location>
</feature>
<keyword evidence="3 7" id="KW-0812">Transmembrane</keyword>
<evidence type="ECO:0000313" key="8">
    <source>
        <dbReference type="EMBL" id="KAG5171898.1"/>
    </source>
</evidence>
<feature type="transmembrane region" description="Helical" evidence="7">
    <location>
        <begin position="301"/>
        <end position="322"/>
    </location>
</feature>
<feature type="transmembrane region" description="Helical" evidence="7">
    <location>
        <begin position="434"/>
        <end position="453"/>
    </location>
</feature>
<evidence type="ECO:0000256" key="6">
    <source>
        <dbReference type="SAM" id="MobiDB-lite"/>
    </source>
</evidence>
<evidence type="ECO:0000256" key="3">
    <source>
        <dbReference type="ARBA" id="ARBA00022692"/>
    </source>
</evidence>
<accession>A0A8H7Y676</accession>
<dbReference type="InterPro" id="IPR007603">
    <property type="entry name" value="Choline_transptr-like"/>
</dbReference>
<feature type="region of interest" description="Disordered" evidence="6">
    <location>
        <begin position="723"/>
        <end position="900"/>
    </location>
</feature>
<dbReference type="PANTHER" id="PTHR12385:SF88">
    <property type="entry name" value="CHOLINE TRANSPORTER-LIKE PROTEIN CTL1"/>
    <property type="match status" value="1"/>
</dbReference>
<feature type="compositionally biased region" description="Polar residues" evidence="6">
    <location>
        <begin position="768"/>
        <end position="777"/>
    </location>
</feature>
<organism evidence="8">
    <name type="scientific">Psilocybe cubensis</name>
    <name type="common">Psychedelic mushroom</name>
    <name type="synonym">Stropharia cubensis</name>
    <dbReference type="NCBI Taxonomy" id="181762"/>
    <lineage>
        <taxon>Eukaryota</taxon>
        <taxon>Fungi</taxon>
        <taxon>Dikarya</taxon>
        <taxon>Basidiomycota</taxon>
        <taxon>Agaricomycotina</taxon>
        <taxon>Agaricomycetes</taxon>
        <taxon>Agaricomycetidae</taxon>
        <taxon>Agaricales</taxon>
        <taxon>Agaricineae</taxon>
        <taxon>Strophariaceae</taxon>
        <taxon>Psilocybe</taxon>
    </lineage>
</organism>
<feature type="transmembrane region" description="Helical" evidence="7">
    <location>
        <begin position="501"/>
        <end position="521"/>
    </location>
</feature>
<feature type="compositionally biased region" description="Low complexity" evidence="6">
    <location>
        <begin position="64"/>
        <end position="73"/>
    </location>
</feature>
<feature type="compositionally biased region" description="Basic and acidic residues" evidence="6">
    <location>
        <begin position="76"/>
        <end position="90"/>
    </location>
</feature>
<dbReference type="Pfam" id="PF04515">
    <property type="entry name" value="Choline_transpo"/>
    <property type="match status" value="1"/>
</dbReference>
<name>A0A8H7Y676_PSICU</name>
<feature type="transmembrane region" description="Helical" evidence="7">
    <location>
        <begin position="667"/>
        <end position="688"/>
    </location>
</feature>
<feature type="region of interest" description="Disordered" evidence="6">
    <location>
        <begin position="922"/>
        <end position="949"/>
    </location>
</feature>
<keyword evidence="4 7" id="KW-1133">Transmembrane helix</keyword>
<dbReference type="EMBL" id="JAFIQS010000003">
    <property type="protein sequence ID" value="KAG5171898.1"/>
    <property type="molecule type" value="Genomic_DNA"/>
</dbReference>
<feature type="region of interest" description="Disordered" evidence="6">
    <location>
        <begin position="1032"/>
        <end position="1078"/>
    </location>
</feature>
<feature type="compositionally biased region" description="Basic and acidic residues" evidence="6">
    <location>
        <begin position="829"/>
        <end position="841"/>
    </location>
</feature>
<gene>
    <name evidence="8" type="ORF">JR316_003987</name>
</gene>
<feature type="compositionally biased region" description="Low complexity" evidence="6">
    <location>
        <begin position="137"/>
        <end position="155"/>
    </location>
</feature>
<comment type="caution">
    <text evidence="8">The sequence shown here is derived from an EMBL/GenBank/DDBJ whole genome shotgun (WGS) entry which is preliminary data.</text>
</comment>
<dbReference type="GO" id="GO:0005886">
    <property type="term" value="C:plasma membrane"/>
    <property type="evidence" value="ECO:0007669"/>
    <property type="project" value="TreeGrafter"/>
</dbReference>
<feature type="transmembrane region" description="Helical" evidence="7">
    <location>
        <begin position="386"/>
        <end position="414"/>
    </location>
</feature>
<comment type="similarity">
    <text evidence="2">Belongs to the CTL (choline transporter-like) family.</text>
</comment>
<sequence length="1078" mass="115399">MATSFAAYASQYLNRQQGGASTVMSASTSQPMFFSFTTDNDEEDGGRRGKTNDSDLDDFDDPHLGLGQSSGGLEEPVPKEQDDEDPYLRLDEDEELPQGMGRSRGFRQHQQHQQSIPLIARSPSPASPPGWLAHLAQSPPQRQTSSPSNESNSSSSPPPDLFVAASPRGGKNTHIPPPPPQTQYNTIEPQSLSLTESLLPRDGSARPFHVFSLPDPRHTPRKRRKHHDAPFISLFLALLLVSFVLLIILLAFTSRPSGIPASLLPYTVMVRTVPVLVILTCISAVAAYAHVWALRWFVGPVMAATEVAVPAMLGISAIWAFVGSFMWDEGQGEPTWGETTGLRLFSIIPLVLCLITARRLLYLPKRIHTTSSTLSLSTYILMTNPFLLALSPALLIGMLIVSIPFITMVFRLLLIGYTTTNKDAGRVEWHVKAWANWAIAGVLVVWLWSWTVARGVLRTTCASVVGAWYFSDPALPPPPPTSTHTIHAALTRSTGPSLGSIILAALILTAIRILTILTFLLHRLPPLLLRIPWVPLAVPVAMYLVPGVRAAAAWLEEKTDRVSKYALVYVGLTGVSFWEGARRGGSLVGSGRERDVAEPEQPQGRRQGRRQGRAEQTQAQTPVAKKRFGAEPPLALLTISPLTLTFPFALLTYLFVAHTLNAPNEALGAALLAGGTTAIVGLFCVGVVRDTADTLYMCYCIDKAEGVRRREEVFVAFEYGNQSQPPNQAQHPFTAGRNAATNTGPLLPTHNNPNQRGKAPGAVPQHRVGSTQVQGQPETIIPRSPLSTRRSDGTESMFGVGHGIGRAPGMGGREDTESELGSEEEQEEVPARSKPKSEQKRSVPISPYRVGSDSEDDDDHGRTPTTTNVPVNALRPPHPLTMPHAPSRGSNLQPPVEEEEEDLDPFKTTGANVDEEVLLEGLGGGGYPSTSPRNNTGAGYPTTSSSPPGRGVHAPGLGLAHGFNLHEHKRSTSGGLGGLDFGVGAAPTTPTATGGLSGFATAGGALAAAHRERMMSSTQELNMKSQFLMNMRGSGAGAGSGYGADSAVSATTGGSRSGAESEGEGEESQLGPGSDFFK</sequence>
<dbReference type="AlphaFoldDB" id="A0A8H7Y676"/>
<feature type="transmembrane region" description="Helical" evidence="7">
    <location>
        <begin position="342"/>
        <end position="361"/>
    </location>
</feature>